<dbReference type="PANTHER" id="PTHR11085">
    <property type="entry name" value="NAD-DEPENDENT PROTEIN DEACYLASE SIRTUIN-5, MITOCHONDRIAL-RELATED"/>
    <property type="match status" value="1"/>
</dbReference>
<dbReference type="PROSITE" id="PS50271">
    <property type="entry name" value="ZF_UBP"/>
    <property type="match status" value="1"/>
</dbReference>
<keyword evidence="12" id="KW-1185">Reference proteome</keyword>
<evidence type="ECO:0000256" key="3">
    <source>
        <dbReference type="ARBA" id="ARBA00022679"/>
    </source>
</evidence>
<dbReference type="GO" id="GO:0017136">
    <property type="term" value="F:histone deacetylase activity, NAD-dependent"/>
    <property type="evidence" value="ECO:0007669"/>
    <property type="project" value="TreeGrafter"/>
</dbReference>
<evidence type="ECO:0000256" key="4">
    <source>
        <dbReference type="ARBA" id="ARBA00022723"/>
    </source>
</evidence>
<feature type="binding site" evidence="7">
    <location>
        <position position="294"/>
    </location>
    <ligand>
        <name>Zn(2+)</name>
        <dbReference type="ChEBI" id="CHEBI:29105"/>
    </ligand>
</feature>
<feature type="binding site" evidence="7">
    <location>
        <position position="339"/>
    </location>
    <ligand>
        <name>Zn(2+)</name>
        <dbReference type="ChEBI" id="CHEBI:29105"/>
    </ligand>
</feature>
<evidence type="ECO:0000256" key="8">
    <source>
        <dbReference type="PROSITE-ProRule" id="PRU00502"/>
    </source>
</evidence>
<evidence type="ECO:0000256" key="7">
    <source>
        <dbReference type="PROSITE-ProRule" id="PRU00236"/>
    </source>
</evidence>
<comment type="similarity">
    <text evidence="2">Belongs to the sirtuin family. Class I subfamily.</text>
</comment>
<keyword evidence="4 7" id="KW-0479">Metal-binding</keyword>
<protein>
    <submittedName>
        <fullName evidence="11">SIR2-domain-containing protein</fullName>
    </submittedName>
</protein>
<dbReference type="GO" id="GO:0070403">
    <property type="term" value="F:NAD+ binding"/>
    <property type="evidence" value="ECO:0007669"/>
    <property type="project" value="InterPro"/>
</dbReference>
<dbReference type="InterPro" id="IPR003000">
    <property type="entry name" value="Sirtuin"/>
</dbReference>
<proteinExistence type="inferred from homology"/>
<keyword evidence="5 7" id="KW-0862">Zinc</keyword>
<feature type="domain" description="Deacetylase sirtuin-type" evidence="10">
    <location>
        <begin position="156"/>
        <end position="437"/>
    </location>
</feature>
<dbReference type="InterPro" id="IPR001607">
    <property type="entry name" value="Znf_UBP"/>
</dbReference>
<evidence type="ECO:0000256" key="1">
    <source>
        <dbReference type="ARBA" id="ARBA00001947"/>
    </source>
</evidence>
<organism evidence="11 12">
    <name type="scientific">Rhizoclosmatium globosum</name>
    <dbReference type="NCBI Taxonomy" id="329046"/>
    <lineage>
        <taxon>Eukaryota</taxon>
        <taxon>Fungi</taxon>
        <taxon>Fungi incertae sedis</taxon>
        <taxon>Chytridiomycota</taxon>
        <taxon>Chytridiomycota incertae sedis</taxon>
        <taxon>Chytridiomycetes</taxon>
        <taxon>Chytridiales</taxon>
        <taxon>Chytriomycetaceae</taxon>
        <taxon>Rhizoclosmatium</taxon>
    </lineage>
</organism>
<dbReference type="SMART" id="SM00290">
    <property type="entry name" value="ZnF_UBP"/>
    <property type="match status" value="1"/>
</dbReference>
<dbReference type="InterPro" id="IPR013083">
    <property type="entry name" value="Znf_RING/FYVE/PHD"/>
</dbReference>
<dbReference type="InterPro" id="IPR026591">
    <property type="entry name" value="Sirtuin_cat_small_dom_sf"/>
</dbReference>
<keyword evidence="6" id="KW-0520">NAD</keyword>
<dbReference type="InterPro" id="IPR029035">
    <property type="entry name" value="DHS-like_NAD/FAD-binding_dom"/>
</dbReference>
<evidence type="ECO:0000259" key="9">
    <source>
        <dbReference type="PROSITE" id="PS50271"/>
    </source>
</evidence>
<dbReference type="Gene3D" id="3.40.50.1220">
    <property type="entry name" value="TPP-binding domain"/>
    <property type="match status" value="1"/>
</dbReference>
<dbReference type="STRING" id="329046.A0A1Y2BWH3"/>
<evidence type="ECO:0000313" key="11">
    <source>
        <dbReference type="EMBL" id="ORY39109.1"/>
    </source>
</evidence>
<comment type="caution">
    <text evidence="11">The sequence shown here is derived from an EMBL/GenBank/DDBJ whole genome shotgun (WGS) entry which is preliminary data.</text>
</comment>
<accession>A0A1Y2BWH3</accession>
<dbReference type="Pfam" id="PF02146">
    <property type="entry name" value="SIR2"/>
    <property type="match status" value="1"/>
</dbReference>
<dbReference type="GO" id="GO:0008270">
    <property type="term" value="F:zinc ion binding"/>
    <property type="evidence" value="ECO:0007669"/>
    <property type="project" value="UniProtKB-KW"/>
</dbReference>
<dbReference type="PROSITE" id="PS50305">
    <property type="entry name" value="SIRTUIN"/>
    <property type="match status" value="1"/>
</dbReference>
<dbReference type="Gene3D" id="3.30.40.10">
    <property type="entry name" value="Zinc/RING finger domain, C3HC4 (zinc finger)"/>
    <property type="match status" value="1"/>
</dbReference>
<dbReference type="AlphaFoldDB" id="A0A1Y2BWH3"/>
<dbReference type="SUPFAM" id="SSF52467">
    <property type="entry name" value="DHS-like NAD/FAD-binding domain"/>
    <property type="match status" value="1"/>
</dbReference>
<evidence type="ECO:0000256" key="6">
    <source>
        <dbReference type="ARBA" id="ARBA00023027"/>
    </source>
</evidence>
<feature type="active site" description="Proton acceptor" evidence="7">
    <location>
        <position position="286"/>
    </location>
</feature>
<dbReference type="PANTHER" id="PTHR11085:SF6">
    <property type="entry name" value="NAD-DEPENDENT PROTEIN DEACETYLASE SIRTUIN-2"/>
    <property type="match status" value="1"/>
</dbReference>
<gene>
    <name evidence="11" type="ORF">BCR33DRAFT_768845</name>
</gene>
<dbReference type="SUPFAM" id="SSF57850">
    <property type="entry name" value="RING/U-box"/>
    <property type="match status" value="1"/>
</dbReference>
<dbReference type="EMBL" id="MCGO01000041">
    <property type="protein sequence ID" value="ORY39109.1"/>
    <property type="molecule type" value="Genomic_DNA"/>
</dbReference>
<dbReference type="GO" id="GO:0005634">
    <property type="term" value="C:nucleus"/>
    <property type="evidence" value="ECO:0007669"/>
    <property type="project" value="TreeGrafter"/>
</dbReference>
<dbReference type="InterPro" id="IPR050134">
    <property type="entry name" value="NAD-dep_sirtuin_deacylases"/>
</dbReference>
<evidence type="ECO:0000313" key="12">
    <source>
        <dbReference type="Proteomes" id="UP000193642"/>
    </source>
</evidence>
<comment type="cofactor">
    <cofactor evidence="1">
        <name>Zn(2+)</name>
        <dbReference type="ChEBI" id="CHEBI:29105"/>
    </cofactor>
</comment>
<name>A0A1Y2BWH3_9FUNG</name>
<evidence type="ECO:0000259" key="10">
    <source>
        <dbReference type="PROSITE" id="PS50305"/>
    </source>
</evidence>
<dbReference type="Proteomes" id="UP000193642">
    <property type="component" value="Unassembled WGS sequence"/>
</dbReference>
<dbReference type="Pfam" id="PF02148">
    <property type="entry name" value="zf-UBP"/>
    <property type="match status" value="1"/>
</dbReference>
<sequence>MHFTSECPHGHRIKRLNRRELESVSSLAKHNRCLALDCPSQTRTSSSSSSSSTATENWLCLTCHFVSCSERHVLDHSKETGHPIAASLSDNSVFCYECMDYIHVDEMVPVVDAIHAGRTLEYQIVSAILKLGDRVVKPVLVVWNWLWRLLRNEPKRVLRDSSIEAFAEYIRRNKCKKIVVLTGAGISTSAGIRDFRSPGTGIYDNLQSYNLPTSESVFDINYFRTNPKPFFQLAQEIFPGNFQPTKSHYFIKLLSNKNLLLRNFTQNIDTLESIAGINPSYIIESHGSFASASCIGHFRTSPETNNTQEWIPSCNRKFTQSWLKDRLFPNAEIPRCPDCNGLVKPDITFFGEPVPQKFRNHLADLSEADALIVMGCSLSVAPFDMLPGLVGERVPRLLVNRNAVGGFLVNDVAGRDAVYLGDCDEGCTLLAQLLGCEDEFSDLVGQ</sequence>
<keyword evidence="3" id="KW-0808">Transferase</keyword>
<reference evidence="11 12" key="1">
    <citation type="submission" date="2016-07" db="EMBL/GenBank/DDBJ databases">
        <title>Pervasive Adenine N6-methylation of Active Genes in Fungi.</title>
        <authorList>
            <consortium name="DOE Joint Genome Institute"/>
            <person name="Mondo S.J."/>
            <person name="Dannebaum R.O."/>
            <person name="Kuo R.C."/>
            <person name="Labutti K."/>
            <person name="Haridas S."/>
            <person name="Kuo A."/>
            <person name="Salamov A."/>
            <person name="Ahrendt S.R."/>
            <person name="Lipzen A."/>
            <person name="Sullivan W."/>
            <person name="Andreopoulos W.B."/>
            <person name="Clum A."/>
            <person name="Lindquist E."/>
            <person name="Daum C."/>
            <person name="Ramamoorthy G.K."/>
            <person name="Gryganskyi A."/>
            <person name="Culley D."/>
            <person name="Magnuson J.K."/>
            <person name="James T.Y."/>
            <person name="O'Malley M.A."/>
            <person name="Stajich J.E."/>
            <person name="Spatafora J.W."/>
            <person name="Visel A."/>
            <person name="Grigoriev I.V."/>
        </authorList>
    </citation>
    <scope>NUCLEOTIDE SEQUENCE [LARGE SCALE GENOMIC DNA]</scope>
    <source>
        <strain evidence="11 12">JEL800</strain>
    </source>
</reference>
<dbReference type="Gene3D" id="3.30.1600.10">
    <property type="entry name" value="SIR2/SIRT2 'Small Domain"/>
    <property type="match status" value="1"/>
</dbReference>
<dbReference type="InterPro" id="IPR026590">
    <property type="entry name" value="Ssirtuin_cat_dom"/>
</dbReference>
<feature type="domain" description="UBP-type" evidence="9">
    <location>
        <begin position="19"/>
        <end position="121"/>
    </location>
</feature>
<feature type="binding site" evidence="7">
    <location>
        <position position="336"/>
    </location>
    <ligand>
        <name>Zn(2+)</name>
        <dbReference type="ChEBI" id="CHEBI:29105"/>
    </ligand>
</feature>
<feature type="binding site" evidence="7">
    <location>
        <position position="314"/>
    </location>
    <ligand>
        <name>Zn(2+)</name>
        <dbReference type="ChEBI" id="CHEBI:29105"/>
    </ligand>
</feature>
<evidence type="ECO:0000256" key="5">
    <source>
        <dbReference type="ARBA" id="ARBA00022833"/>
    </source>
</evidence>
<keyword evidence="8" id="KW-0863">Zinc-finger</keyword>
<dbReference type="OrthoDB" id="420264at2759"/>
<evidence type="ECO:0000256" key="2">
    <source>
        <dbReference type="ARBA" id="ARBA00006924"/>
    </source>
</evidence>